<dbReference type="KEGG" id="eio:H9L01_02105"/>
<feature type="transmembrane region" description="Helical" evidence="1">
    <location>
        <begin position="71"/>
        <end position="87"/>
    </location>
</feature>
<dbReference type="AlphaFoldDB" id="A0A7G9S007"/>
<keyword evidence="1" id="KW-0812">Transmembrane</keyword>
<keyword evidence="3" id="KW-1185">Reference proteome</keyword>
<reference evidence="2 3" key="1">
    <citation type="submission" date="2020-08" db="EMBL/GenBank/DDBJ databases">
        <title>Genome sequence of Erysipelothrix inopinata DSM 15511T.</title>
        <authorList>
            <person name="Hyun D.-W."/>
            <person name="Bae J.-W."/>
        </authorList>
    </citation>
    <scope>NUCLEOTIDE SEQUENCE [LARGE SCALE GENOMIC DNA]</scope>
    <source>
        <strain evidence="2 3">DSM 15511</strain>
    </source>
</reference>
<evidence type="ECO:0000256" key="1">
    <source>
        <dbReference type="SAM" id="Phobius"/>
    </source>
</evidence>
<organism evidence="2 3">
    <name type="scientific">Erysipelothrix inopinata</name>
    <dbReference type="NCBI Taxonomy" id="225084"/>
    <lineage>
        <taxon>Bacteria</taxon>
        <taxon>Bacillati</taxon>
        <taxon>Bacillota</taxon>
        <taxon>Erysipelotrichia</taxon>
        <taxon>Erysipelotrichales</taxon>
        <taxon>Erysipelotrichaceae</taxon>
        <taxon>Erysipelothrix</taxon>
    </lineage>
</organism>
<evidence type="ECO:0000313" key="3">
    <source>
        <dbReference type="Proteomes" id="UP000515928"/>
    </source>
</evidence>
<feature type="transmembrane region" description="Helical" evidence="1">
    <location>
        <begin position="99"/>
        <end position="117"/>
    </location>
</feature>
<name>A0A7G9S007_9FIRM</name>
<dbReference type="EMBL" id="CP060715">
    <property type="protein sequence ID" value="QNN61182.1"/>
    <property type="molecule type" value="Genomic_DNA"/>
</dbReference>
<evidence type="ECO:0000313" key="2">
    <source>
        <dbReference type="EMBL" id="QNN61182.1"/>
    </source>
</evidence>
<feature type="transmembrane region" description="Helical" evidence="1">
    <location>
        <begin position="12"/>
        <end position="35"/>
    </location>
</feature>
<sequence>MSDTLKKWIHIVLSFFAYLPAVMLLTLNIMSFSWIWEELTRDPLMGIFRLVLLASYFVIAYLILKPSKKENIIAWVIIALQAIYLLIENSPKFSPLQSISTLVIYYGSVWAIHYFIFKTKE</sequence>
<feature type="transmembrane region" description="Helical" evidence="1">
    <location>
        <begin position="47"/>
        <end position="64"/>
    </location>
</feature>
<keyword evidence="1" id="KW-1133">Transmembrane helix</keyword>
<keyword evidence="1" id="KW-0472">Membrane</keyword>
<dbReference type="RefSeq" id="WP_187534380.1">
    <property type="nucleotide sequence ID" value="NZ_CBCSHU010000001.1"/>
</dbReference>
<gene>
    <name evidence="2" type="ORF">H9L01_02105</name>
</gene>
<protein>
    <submittedName>
        <fullName evidence="2">Uncharacterized protein</fullName>
    </submittedName>
</protein>
<proteinExistence type="predicted"/>
<accession>A0A7G9S007</accession>
<dbReference type="Proteomes" id="UP000515928">
    <property type="component" value="Chromosome"/>
</dbReference>